<evidence type="ECO:0000256" key="2">
    <source>
        <dbReference type="ARBA" id="ARBA00023015"/>
    </source>
</evidence>
<evidence type="ECO:0000256" key="4">
    <source>
        <dbReference type="ARBA" id="ARBA00023163"/>
    </source>
</evidence>
<feature type="compositionally biased region" description="Polar residues" evidence="6">
    <location>
        <begin position="100"/>
        <end position="122"/>
    </location>
</feature>
<dbReference type="STRING" id="35608.A0A2U1PER2"/>
<dbReference type="InterPro" id="IPR045314">
    <property type="entry name" value="bZIP_plant_GBF1"/>
</dbReference>
<dbReference type="PANTHER" id="PTHR47693:SF1">
    <property type="entry name" value="BZIP TRANSCRIPTION FACTOR RISBZ3"/>
    <property type="match status" value="1"/>
</dbReference>
<evidence type="ECO:0000256" key="1">
    <source>
        <dbReference type="ARBA" id="ARBA00004123"/>
    </source>
</evidence>
<comment type="caution">
    <text evidence="8">The sequence shown here is derived from an EMBL/GenBank/DDBJ whole genome shotgun (WGS) entry which is preliminary data.</text>
</comment>
<name>A0A2U1PER2_ARTAN</name>
<dbReference type="InterPro" id="IPR044168">
    <property type="entry name" value="RISBZ3/4/5"/>
</dbReference>
<feature type="domain" description="BZIP" evidence="7">
    <location>
        <begin position="178"/>
        <end position="193"/>
    </location>
</feature>
<proteinExistence type="predicted"/>
<dbReference type="EMBL" id="PKPP01001249">
    <property type="protein sequence ID" value="PWA84235.1"/>
    <property type="molecule type" value="Genomic_DNA"/>
</dbReference>
<dbReference type="GO" id="GO:0003677">
    <property type="term" value="F:DNA binding"/>
    <property type="evidence" value="ECO:0007669"/>
    <property type="project" value="UniProtKB-KW"/>
</dbReference>
<keyword evidence="5" id="KW-0539">Nucleus</keyword>
<dbReference type="GO" id="GO:0046983">
    <property type="term" value="F:protein dimerization activity"/>
    <property type="evidence" value="ECO:0007669"/>
    <property type="project" value="UniProtKB-ARBA"/>
</dbReference>
<evidence type="ECO:0000313" key="8">
    <source>
        <dbReference type="EMBL" id="PWA84235.1"/>
    </source>
</evidence>
<dbReference type="InterPro" id="IPR046347">
    <property type="entry name" value="bZIP_sf"/>
</dbReference>
<evidence type="ECO:0000256" key="5">
    <source>
        <dbReference type="ARBA" id="ARBA00023242"/>
    </source>
</evidence>
<feature type="compositionally biased region" description="Acidic residues" evidence="6">
    <location>
        <begin position="137"/>
        <end position="149"/>
    </location>
</feature>
<gene>
    <name evidence="8" type="ORF">CTI12_AA161070</name>
</gene>
<keyword evidence="4" id="KW-0804">Transcription</keyword>
<dbReference type="CDD" id="cd14702">
    <property type="entry name" value="bZIP_plant_GBF1"/>
    <property type="match status" value="1"/>
</dbReference>
<feature type="region of interest" description="Disordered" evidence="6">
    <location>
        <begin position="100"/>
        <end position="159"/>
    </location>
</feature>
<dbReference type="Pfam" id="PF00170">
    <property type="entry name" value="bZIP_1"/>
    <property type="match status" value="1"/>
</dbReference>
<dbReference type="PROSITE" id="PS00036">
    <property type="entry name" value="BZIP_BASIC"/>
    <property type="match status" value="1"/>
</dbReference>
<dbReference type="SMR" id="A0A2U1PER2"/>
<keyword evidence="3" id="KW-0238">DNA-binding</keyword>
<organism evidence="8 9">
    <name type="scientific">Artemisia annua</name>
    <name type="common">Sweet wormwood</name>
    <dbReference type="NCBI Taxonomy" id="35608"/>
    <lineage>
        <taxon>Eukaryota</taxon>
        <taxon>Viridiplantae</taxon>
        <taxon>Streptophyta</taxon>
        <taxon>Embryophyta</taxon>
        <taxon>Tracheophyta</taxon>
        <taxon>Spermatophyta</taxon>
        <taxon>Magnoliopsida</taxon>
        <taxon>eudicotyledons</taxon>
        <taxon>Gunneridae</taxon>
        <taxon>Pentapetalae</taxon>
        <taxon>asterids</taxon>
        <taxon>campanulids</taxon>
        <taxon>Asterales</taxon>
        <taxon>Asteraceae</taxon>
        <taxon>Asteroideae</taxon>
        <taxon>Anthemideae</taxon>
        <taxon>Artemisiinae</taxon>
        <taxon>Artemisia</taxon>
    </lineage>
</organism>
<reference evidence="8 9" key="1">
    <citation type="journal article" date="2018" name="Mol. Plant">
        <title>The genome of Artemisia annua provides insight into the evolution of Asteraceae family and artemisinin biosynthesis.</title>
        <authorList>
            <person name="Shen Q."/>
            <person name="Zhang L."/>
            <person name="Liao Z."/>
            <person name="Wang S."/>
            <person name="Yan T."/>
            <person name="Shi P."/>
            <person name="Liu M."/>
            <person name="Fu X."/>
            <person name="Pan Q."/>
            <person name="Wang Y."/>
            <person name="Lv Z."/>
            <person name="Lu X."/>
            <person name="Zhang F."/>
            <person name="Jiang W."/>
            <person name="Ma Y."/>
            <person name="Chen M."/>
            <person name="Hao X."/>
            <person name="Li L."/>
            <person name="Tang Y."/>
            <person name="Lv G."/>
            <person name="Zhou Y."/>
            <person name="Sun X."/>
            <person name="Brodelius P.E."/>
            <person name="Rose J.K.C."/>
            <person name="Tang K."/>
        </authorList>
    </citation>
    <scope>NUCLEOTIDE SEQUENCE [LARGE SCALE GENOMIC DNA]</scope>
    <source>
        <strain evidence="9">cv. Huhao1</strain>
        <tissue evidence="8">Leaf</tissue>
    </source>
</reference>
<keyword evidence="2" id="KW-0805">Transcription regulation</keyword>
<accession>A0A2U1PER2</accession>
<dbReference type="PANTHER" id="PTHR47693">
    <property type="entry name" value="BZIP TRANSCRIPTION FACTOR RISBZ3-RELATED"/>
    <property type="match status" value="1"/>
</dbReference>
<dbReference type="AlphaFoldDB" id="A0A2U1PER2"/>
<dbReference type="OrthoDB" id="1299653at2759"/>
<dbReference type="FunFam" id="1.20.5.170:FF:000020">
    <property type="entry name" value="BZIP transcription factor"/>
    <property type="match status" value="1"/>
</dbReference>
<evidence type="ECO:0000259" key="7">
    <source>
        <dbReference type="PROSITE" id="PS00036"/>
    </source>
</evidence>
<dbReference type="GO" id="GO:0003700">
    <property type="term" value="F:DNA-binding transcription factor activity"/>
    <property type="evidence" value="ECO:0007669"/>
    <property type="project" value="InterPro"/>
</dbReference>
<sequence>MNNKYNNNRKEDEQFNVSEYDIEELLKHSIGPGFDHHRNHHHPPSVAAGAGLFDGVGFHRKNYAGGDLPLPYANSDNLNRFSNCGGMAANPVWSQNLTPKNSSVTMTMDSQSSICADSPTSDTKPKRRDNNVIGATSDDEQSDDDDTEIEAGQCEQSNDQMDVKRIKRYKNSYEVMKRRMVSNRESARRSRKRKQAHLTDLEQQVGLQRAEINVHIID</sequence>
<dbReference type="Gene3D" id="1.20.5.170">
    <property type="match status" value="1"/>
</dbReference>
<dbReference type="Proteomes" id="UP000245207">
    <property type="component" value="Unassembled WGS sequence"/>
</dbReference>
<dbReference type="GO" id="GO:0005634">
    <property type="term" value="C:nucleus"/>
    <property type="evidence" value="ECO:0007669"/>
    <property type="project" value="UniProtKB-SubCell"/>
</dbReference>
<protein>
    <submittedName>
        <fullName evidence="8">Basic leucine zipper 9</fullName>
    </submittedName>
</protein>
<keyword evidence="9" id="KW-1185">Reference proteome</keyword>
<evidence type="ECO:0000313" key="9">
    <source>
        <dbReference type="Proteomes" id="UP000245207"/>
    </source>
</evidence>
<dbReference type="InterPro" id="IPR004827">
    <property type="entry name" value="bZIP"/>
</dbReference>
<comment type="subcellular location">
    <subcellularLocation>
        <location evidence="1">Nucleus</location>
    </subcellularLocation>
</comment>
<evidence type="ECO:0000256" key="6">
    <source>
        <dbReference type="SAM" id="MobiDB-lite"/>
    </source>
</evidence>
<dbReference type="SUPFAM" id="SSF57959">
    <property type="entry name" value="Leucine zipper domain"/>
    <property type="match status" value="1"/>
</dbReference>
<evidence type="ECO:0000256" key="3">
    <source>
        <dbReference type="ARBA" id="ARBA00023125"/>
    </source>
</evidence>